<name>A0ABP7Y6I5_9SPHI</name>
<feature type="transmembrane region" description="Helical" evidence="1">
    <location>
        <begin position="21"/>
        <end position="45"/>
    </location>
</feature>
<comment type="caution">
    <text evidence="3">The sequence shown here is derived from an EMBL/GenBank/DDBJ whole genome shotgun (WGS) entry which is preliminary data.</text>
</comment>
<dbReference type="InterPro" id="IPR025711">
    <property type="entry name" value="PepSY"/>
</dbReference>
<dbReference type="Pfam" id="PF03929">
    <property type="entry name" value="PepSY_TM"/>
    <property type="match status" value="1"/>
</dbReference>
<feature type="transmembrane region" description="Helical" evidence="1">
    <location>
        <begin position="203"/>
        <end position="223"/>
    </location>
</feature>
<organism evidence="3 4">
    <name type="scientific">Sphingobacterium kyonggiense</name>
    <dbReference type="NCBI Taxonomy" id="714075"/>
    <lineage>
        <taxon>Bacteria</taxon>
        <taxon>Pseudomonadati</taxon>
        <taxon>Bacteroidota</taxon>
        <taxon>Sphingobacteriia</taxon>
        <taxon>Sphingobacteriales</taxon>
        <taxon>Sphingobacteriaceae</taxon>
        <taxon>Sphingobacterium</taxon>
    </lineage>
</organism>
<dbReference type="EMBL" id="BAAAZI010000001">
    <property type="protein sequence ID" value="GAA4131015.1"/>
    <property type="molecule type" value="Genomic_DNA"/>
</dbReference>
<keyword evidence="1" id="KW-1133">Transmembrane helix</keyword>
<keyword evidence="1" id="KW-0812">Transmembrane</keyword>
<dbReference type="Pfam" id="PF03413">
    <property type="entry name" value="PepSY"/>
    <property type="match status" value="1"/>
</dbReference>
<proteinExistence type="predicted"/>
<dbReference type="Proteomes" id="UP001500101">
    <property type="component" value="Unassembled WGS sequence"/>
</dbReference>
<protein>
    <submittedName>
        <fullName evidence="3">PepSY-associated TM helix domain-containing protein</fullName>
    </submittedName>
</protein>
<dbReference type="PANTHER" id="PTHR34219">
    <property type="entry name" value="IRON-REGULATED INNER MEMBRANE PROTEIN-RELATED"/>
    <property type="match status" value="1"/>
</dbReference>
<gene>
    <name evidence="3" type="ORF">GCM10022216_00700</name>
</gene>
<reference evidence="4" key="1">
    <citation type="journal article" date="2019" name="Int. J. Syst. Evol. Microbiol.">
        <title>The Global Catalogue of Microorganisms (GCM) 10K type strain sequencing project: providing services to taxonomists for standard genome sequencing and annotation.</title>
        <authorList>
            <consortium name="The Broad Institute Genomics Platform"/>
            <consortium name="The Broad Institute Genome Sequencing Center for Infectious Disease"/>
            <person name="Wu L."/>
            <person name="Ma J."/>
        </authorList>
    </citation>
    <scope>NUCLEOTIDE SEQUENCE [LARGE SCALE GENOMIC DNA]</scope>
    <source>
        <strain evidence="4">JCM 16704</strain>
    </source>
</reference>
<keyword evidence="4" id="KW-1185">Reference proteome</keyword>
<sequence>MSNNRKTKKGKSFMLNLVSWLHLWPSLVSGIILIFVCLSGTIIVYSDEIVEWTAGDAKYIEPGNKKLPLEILMNIQKKEFPGLLPSYVLYYKDPNRALVINTFDPKKIALSMVYIDPYTGKILKHDKTIHFFFIMAHLHAHFKIGTVGGWIIAIATVIFVISTITGLVLWWPKRWTKNKVKASFTVRWKARFKRLNYDFHNVYGFYSLIICFILGLSGLILFFQPLMNISMKAFGGTTIDWHKQLPKAIPDKEFIDSFPLMDHLFAEQPTKKVIKYWVYDYQKSGVFSFNLADRAGIKSDENNHTFYFDKYTGNPYPIQKQQHMHNKVEIWIWQLHMGQWWGQFGKLSTFLAGIISTTLPITGFLIWWGRRKKKKKKTKTQNPIFQTEGT</sequence>
<evidence type="ECO:0000259" key="2">
    <source>
        <dbReference type="Pfam" id="PF03413"/>
    </source>
</evidence>
<feature type="transmembrane region" description="Helical" evidence="1">
    <location>
        <begin position="147"/>
        <end position="171"/>
    </location>
</feature>
<evidence type="ECO:0000256" key="1">
    <source>
        <dbReference type="SAM" id="Phobius"/>
    </source>
</evidence>
<keyword evidence="1" id="KW-0472">Membrane</keyword>
<dbReference type="RefSeq" id="WP_344672693.1">
    <property type="nucleotide sequence ID" value="NZ_BAAAZI010000001.1"/>
</dbReference>
<feature type="transmembrane region" description="Helical" evidence="1">
    <location>
        <begin position="347"/>
        <end position="369"/>
    </location>
</feature>
<evidence type="ECO:0000313" key="3">
    <source>
        <dbReference type="EMBL" id="GAA4131015.1"/>
    </source>
</evidence>
<feature type="domain" description="PepSY" evidence="2">
    <location>
        <begin position="69"/>
        <end position="125"/>
    </location>
</feature>
<evidence type="ECO:0000313" key="4">
    <source>
        <dbReference type="Proteomes" id="UP001500101"/>
    </source>
</evidence>
<dbReference type="InterPro" id="IPR005625">
    <property type="entry name" value="PepSY-ass_TM"/>
</dbReference>
<accession>A0ABP7Y6I5</accession>